<dbReference type="Proteomes" id="UP000008064">
    <property type="component" value="Unassembled WGS sequence"/>
</dbReference>
<keyword evidence="1" id="KW-0833">Ubl conjugation pathway</keyword>
<dbReference type="InterPro" id="IPR001810">
    <property type="entry name" value="F-box_dom"/>
</dbReference>
<reference evidence="4" key="1">
    <citation type="submission" date="2011-04" db="EMBL/GenBank/DDBJ databases">
        <title>Evolution of plant cell wall degrading machinery underlies the functional diversity of forest fungi.</title>
        <authorList>
            <consortium name="US DOE Joint Genome Institute (JGI-PGF)"/>
            <person name="Eastwood D.C."/>
            <person name="Floudas D."/>
            <person name="Binder M."/>
            <person name="Majcherczyk A."/>
            <person name="Schneider P."/>
            <person name="Aerts A."/>
            <person name="Asiegbu F.O."/>
            <person name="Baker S.E."/>
            <person name="Barry K."/>
            <person name="Bendiksby M."/>
            <person name="Blumentritt M."/>
            <person name="Coutinho P.M."/>
            <person name="Cullen D."/>
            <person name="Cullen D."/>
            <person name="Gathman A."/>
            <person name="Goodell B."/>
            <person name="Henrissat B."/>
            <person name="Ihrmark K."/>
            <person name="Kauserud H."/>
            <person name="Kohler A."/>
            <person name="LaButti K."/>
            <person name="Lapidus A."/>
            <person name="Lavin J.L."/>
            <person name="Lee Y.-H."/>
            <person name="Lindquist E."/>
            <person name="Lilly W."/>
            <person name="Lucas S."/>
            <person name="Morin E."/>
            <person name="Murat C."/>
            <person name="Oguiza J.A."/>
            <person name="Park J."/>
            <person name="Pisabarro A.G."/>
            <person name="Riley R."/>
            <person name="Rosling A."/>
            <person name="Salamov A."/>
            <person name="Schmidt O."/>
            <person name="Schmutz J."/>
            <person name="Skrede I."/>
            <person name="Stenlid J."/>
            <person name="Wiebenga A."/>
            <person name="Xie X."/>
            <person name="Kues U."/>
            <person name="Hibbett D.S."/>
            <person name="Hoffmeister D."/>
            <person name="Hogberg N."/>
            <person name="Martin F."/>
            <person name="Grigoriev I.V."/>
            <person name="Watkinson S.C."/>
        </authorList>
    </citation>
    <scope>NUCLEOTIDE SEQUENCE</scope>
    <source>
        <strain evidence="4">S7.9</strain>
    </source>
</reference>
<dbReference type="PANTHER" id="PTHR12874">
    <property type="entry name" value="F-BOX ONLY PROTEIN 48-RELATED"/>
    <property type="match status" value="1"/>
</dbReference>
<dbReference type="SUPFAM" id="SSF81383">
    <property type="entry name" value="F-box domain"/>
    <property type="match status" value="1"/>
</dbReference>
<protein>
    <recommendedName>
        <fullName evidence="3">F-box domain-containing protein</fullName>
    </recommendedName>
</protein>
<dbReference type="GeneID" id="18820263"/>
<evidence type="ECO:0000256" key="1">
    <source>
        <dbReference type="ARBA" id="ARBA00022786"/>
    </source>
</evidence>
<dbReference type="InterPro" id="IPR036047">
    <property type="entry name" value="F-box-like_dom_sf"/>
</dbReference>
<dbReference type="AlphaFoldDB" id="F8P2M4"/>
<dbReference type="Pfam" id="PF19270">
    <property type="entry name" value="FBO_C"/>
    <property type="match status" value="1"/>
</dbReference>
<dbReference type="HOGENOM" id="CLU_017706_2_0_1"/>
<feature type="region of interest" description="Disordered" evidence="2">
    <location>
        <begin position="31"/>
        <end position="58"/>
    </location>
</feature>
<dbReference type="EMBL" id="GL945437">
    <property type="protein sequence ID" value="EGO22409.1"/>
    <property type="molecule type" value="Genomic_DNA"/>
</dbReference>
<dbReference type="Pfam" id="PF12937">
    <property type="entry name" value="F-box-like"/>
    <property type="match status" value="1"/>
</dbReference>
<dbReference type="InterPro" id="IPR045464">
    <property type="entry name" value="Hrt3/FBXO9_C"/>
</dbReference>
<feature type="region of interest" description="Disordered" evidence="2">
    <location>
        <begin position="1"/>
        <end position="20"/>
    </location>
</feature>
<dbReference type="RefSeq" id="XP_007320947.1">
    <property type="nucleotide sequence ID" value="XM_007320885.1"/>
</dbReference>
<dbReference type="GO" id="GO:0005737">
    <property type="term" value="C:cytoplasm"/>
    <property type="evidence" value="ECO:0007669"/>
    <property type="project" value="TreeGrafter"/>
</dbReference>
<feature type="non-terminal residue" evidence="4">
    <location>
        <position position="429"/>
    </location>
</feature>
<feature type="domain" description="F-box" evidence="3">
    <location>
        <begin position="234"/>
        <end position="280"/>
    </location>
</feature>
<gene>
    <name evidence="4" type="ORF">SERLADRAFT_473181</name>
</gene>
<dbReference type="OrthoDB" id="2117972at2759"/>
<dbReference type="PANTHER" id="PTHR12874:SF9">
    <property type="entry name" value="F-BOX ONLY PROTEIN 48"/>
    <property type="match status" value="1"/>
</dbReference>
<dbReference type="PROSITE" id="PS50181">
    <property type="entry name" value="FBOX"/>
    <property type="match status" value="1"/>
</dbReference>
<dbReference type="Gene3D" id="1.20.1280.50">
    <property type="match status" value="1"/>
</dbReference>
<sequence length="429" mass="48379">MTLQGTTKHTDPTTEESEELARFREAWREELRQRKTQHAQAQPHIHHHDVGQADGTSTQAVGHVPPLTSRTVGIALPRTDNQLGPSHNTVTGTVTVHTSHGQSFLDRSFGDALEVYRQAVHHEQNSQLDDALRLYRQAFRLNPMVDKAYYKEEQRIQLSTAASVPPVVTAHPTAHKRLSSTGSTVVPPEKVDELVQSVNALAIAPNAVVTGTMASLLAGFPPDLLFEPEDEREGIPLNKLPDELLVYILRNLDTTAIERFATANRKARVVSLDSSIWRELVTLVYKPPQIIDDAASIAADQYVADYRRMYIEHPRIRMDGAYIAVCHYIRSGLSENAWVNISHLITYHRYLRFFPDGQVLSLLANEEYGPQNVIPILKPSLRMKGFYIGEWNSTSAYPTADSAGRRRYSFQMTLDLRSRPVGRWNKLEF</sequence>
<evidence type="ECO:0000313" key="4">
    <source>
        <dbReference type="EMBL" id="EGO22409.1"/>
    </source>
</evidence>
<dbReference type="GO" id="GO:0019005">
    <property type="term" value="C:SCF ubiquitin ligase complex"/>
    <property type="evidence" value="ECO:0007669"/>
    <property type="project" value="TreeGrafter"/>
</dbReference>
<organism>
    <name type="scientific">Serpula lacrymans var. lacrymans (strain S7.9)</name>
    <name type="common">Dry rot fungus</name>
    <dbReference type="NCBI Taxonomy" id="578457"/>
    <lineage>
        <taxon>Eukaryota</taxon>
        <taxon>Fungi</taxon>
        <taxon>Dikarya</taxon>
        <taxon>Basidiomycota</taxon>
        <taxon>Agaricomycotina</taxon>
        <taxon>Agaricomycetes</taxon>
        <taxon>Agaricomycetidae</taxon>
        <taxon>Boletales</taxon>
        <taxon>Coniophorineae</taxon>
        <taxon>Serpulaceae</taxon>
        <taxon>Serpula</taxon>
    </lineage>
</organism>
<proteinExistence type="predicted"/>
<dbReference type="KEGG" id="sla:SERLADRAFT_473181"/>
<evidence type="ECO:0000256" key="2">
    <source>
        <dbReference type="SAM" id="MobiDB-lite"/>
    </source>
</evidence>
<accession>F8P2M4</accession>
<dbReference type="GO" id="GO:0031146">
    <property type="term" value="P:SCF-dependent proteasomal ubiquitin-dependent protein catabolic process"/>
    <property type="evidence" value="ECO:0007669"/>
    <property type="project" value="TreeGrafter"/>
</dbReference>
<evidence type="ECO:0000259" key="3">
    <source>
        <dbReference type="PROSITE" id="PS50181"/>
    </source>
</evidence>
<name>F8P2M4_SERL9</name>